<evidence type="ECO:0000313" key="2">
    <source>
        <dbReference type="EMBL" id="MFC7340410.1"/>
    </source>
</evidence>
<sequence length="205" mass="21316">MQGRHRRGNKWRYAAPVLGYSVAAALAVVAATSAHYGQLRSEEVGSSNLADNERTHVEPRRDYLPPISRSADDAGAGALPAPPAAPRLAPPAPTQPANAGPETTSDEPAAQAEPTERSSEPVSVEPAPSETSTPTSEPTPTSQPPETPQPTETSEPAETSEPTESSEPTSEPTEPSTTEEPQPRLLKGVDGVVHGLTDPVLGLLG</sequence>
<organism evidence="2 3">
    <name type="scientific">Saccharopolyspora griseoalba</name>
    <dbReference type="NCBI Taxonomy" id="1431848"/>
    <lineage>
        <taxon>Bacteria</taxon>
        <taxon>Bacillati</taxon>
        <taxon>Actinomycetota</taxon>
        <taxon>Actinomycetes</taxon>
        <taxon>Pseudonocardiales</taxon>
        <taxon>Pseudonocardiaceae</taxon>
        <taxon>Saccharopolyspora</taxon>
    </lineage>
</organism>
<reference evidence="3" key="1">
    <citation type="journal article" date="2019" name="Int. J. Syst. Evol. Microbiol.">
        <title>The Global Catalogue of Microorganisms (GCM) 10K type strain sequencing project: providing services to taxonomists for standard genome sequencing and annotation.</title>
        <authorList>
            <consortium name="The Broad Institute Genomics Platform"/>
            <consortium name="The Broad Institute Genome Sequencing Center for Infectious Disease"/>
            <person name="Wu L."/>
            <person name="Ma J."/>
        </authorList>
    </citation>
    <scope>NUCLEOTIDE SEQUENCE [LARGE SCALE GENOMIC DNA]</scope>
    <source>
        <strain evidence="3">WLHS5</strain>
    </source>
</reference>
<gene>
    <name evidence="2" type="ORF">ACFQRI_03220</name>
</gene>
<dbReference type="EMBL" id="JBHTCJ010000001">
    <property type="protein sequence ID" value="MFC7340410.1"/>
    <property type="molecule type" value="Genomic_DNA"/>
</dbReference>
<evidence type="ECO:0000313" key="3">
    <source>
        <dbReference type="Proteomes" id="UP001596504"/>
    </source>
</evidence>
<accession>A0ABW2LGY0</accession>
<evidence type="ECO:0000256" key="1">
    <source>
        <dbReference type="SAM" id="MobiDB-lite"/>
    </source>
</evidence>
<dbReference type="Proteomes" id="UP001596504">
    <property type="component" value="Unassembled WGS sequence"/>
</dbReference>
<feature type="compositionally biased region" description="Low complexity" evidence="1">
    <location>
        <begin position="149"/>
        <end position="180"/>
    </location>
</feature>
<feature type="compositionally biased region" description="Basic and acidic residues" evidence="1">
    <location>
        <begin position="51"/>
        <end position="63"/>
    </location>
</feature>
<proteinExistence type="predicted"/>
<name>A0ABW2LGY0_9PSEU</name>
<keyword evidence="3" id="KW-1185">Reference proteome</keyword>
<comment type="caution">
    <text evidence="2">The sequence shown here is derived from an EMBL/GenBank/DDBJ whole genome shotgun (WGS) entry which is preliminary data.</text>
</comment>
<feature type="compositionally biased region" description="Pro residues" evidence="1">
    <location>
        <begin position="80"/>
        <end position="94"/>
    </location>
</feature>
<feature type="region of interest" description="Disordered" evidence="1">
    <location>
        <begin position="39"/>
        <end position="205"/>
    </location>
</feature>
<feature type="compositionally biased region" description="Low complexity" evidence="1">
    <location>
        <begin position="120"/>
        <end position="140"/>
    </location>
</feature>
<protein>
    <submittedName>
        <fullName evidence="2">Uncharacterized protein</fullName>
    </submittedName>
</protein>
<dbReference type="RefSeq" id="WP_380664191.1">
    <property type="nucleotide sequence ID" value="NZ_JBHTCJ010000001.1"/>
</dbReference>